<comment type="caution">
    <text evidence="2">The sequence shown here is derived from an EMBL/GenBank/DDBJ whole genome shotgun (WGS) entry which is preliminary data.</text>
</comment>
<dbReference type="Proteomes" id="UP001196413">
    <property type="component" value="Unassembled WGS sequence"/>
</dbReference>
<name>A0AAD5MXD5_PARTN</name>
<feature type="domain" description="SRR1-like" evidence="1">
    <location>
        <begin position="66"/>
        <end position="210"/>
    </location>
</feature>
<reference evidence="2" key="1">
    <citation type="submission" date="2021-06" db="EMBL/GenBank/DDBJ databases">
        <title>Parelaphostrongylus tenuis whole genome reference sequence.</title>
        <authorList>
            <person name="Garwood T.J."/>
            <person name="Larsen P.A."/>
            <person name="Fountain-Jones N.M."/>
            <person name="Garbe J.R."/>
            <person name="Macchietto M.G."/>
            <person name="Kania S.A."/>
            <person name="Gerhold R.W."/>
            <person name="Richards J.E."/>
            <person name="Wolf T.M."/>
        </authorList>
    </citation>
    <scope>NUCLEOTIDE SEQUENCE</scope>
    <source>
        <strain evidence="2">MNPRO001-30</strain>
        <tissue evidence="2">Meninges</tissue>
    </source>
</reference>
<proteinExistence type="predicted"/>
<dbReference type="EMBL" id="JAHQIW010002865">
    <property type="protein sequence ID" value="KAJ1356707.1"/>
    <property type="molecule type" value="Genomic_DNA"/>
</dbReference>
<protein>
    <recommendedName>
        <fullName evidence="1">SRR1-like domain-containing protein</fullName>
    </recommendedName>
</protein>
<keyword evidence="3" id="KW-1185">Reference proteome</keyword>
<sequence length="243" mass="27819">MNDDGFKVVRYRKKYSRNKKCEAKPTERFEGSVEDIQIAVEKAAMQVESSGLSSWVVNKIRSLIGDRRVKSVYVIGNGHFDAPWEPGTHQLALILRMCREFGAEMIFQEPCISKAEREYLNKQEKVVCRDSTDVQVRFDLNDLNIVCVVVLIHGVHSILDDFLSFIWHSNLHNIILICNDYRDFDLIVQTAAEFSNYNFLNAFCKCATFIALPEYAPHPSFFSYSSLAYVEDSISPQELIVSA</sequence>
<dbReference type="AlphaFoldDB" id="A0AAD5MXD5"/>
<evidence type="ECO:0000313" key="2">
    <source>
        <dbReference type="EMBL" id="KAJ1356707.1"/>
    </source>
</evidence>
<organism evidence="2 3">
    <name type="scientific">Parelaphostrongylus tenuis</name>
    <name type="common">Meningeal worm</name>
    <dbReference type="NCBI Taxonomy" id="148309"/>
    <lineage>
        <taxon>Eukaryota</taxon>
        <taxon>Metazoa</taxon>
        <taxon>Ecdysozoa</taxon>
        <taxon>Nematoda</taxon>
        <taxon>Chromadorea</taxon>
        <taxon>Rhabditida</taxon>
        <taxon>Rhabditina</taxon>
        <taxon>Rhabditomorpha</taxon>
        <taxon>Strongyloidea</taxon>
        <taxon>Metastrongylidae</taxon>
        <taxon>Parelaphostrongylus</taxon>
    </lineage>
</organism>
<gene>
    <name evidence="2" type="ORF">KIN20_014446</name>
</gene>
<dbReference type="Pfam" id="PF07985">
    <property type="entry name" value="SRR1"/>
    <property type="match status" value="1"/>
</dbReference>
<dbReference type="InterPro" id="IPR012942">
    <property type="entry name" value="SRR1-like"/>
</dbReference>
<evidence type="ECO:0000259" key="1">
    <source>
        <dbReference type="Pfam" id="PF07985"/>
    </source>
</evidence>
<accession>A0AAD5MXD5</accession>
<evidence type="ECO:0000313" key="3">
    <source>
        <dbReference type="Proteomes" id="UP001196413"/>
    </source>
</evidence>